<gene>
    <name evidence="1" type="ORF">H072_4979</name>
</gene>
<name>S8BNU0_DACHA</name>
<accession>S8BNU0</accession>
<keyword evidence="2" id="KW-1185">Reference proteome</keyword>
<sequence length="372" mass="41965">MRETDKSLSSLTIAGIASPNSSSVSSPPSISTEIGLHSFFERVFDSPSPPARKIVSYLDIEDIINLRDVCVLTKTHIQQGGKWAWMLHRFSSRKTFYPSPDPRLNRLSLGVPPNQRDGFKNGREFVLVDVSIGDRDKLRINSALQNINAPECLVSLILDGTAIDAGDVGHLLKIYQNVTTISLQYCWNVNLQLLYKLFKKTPKEHLNEVNYYRHPQDPVIQSRNPGEQIKTLRIWDIDGLQILLDETPENGHRLISQIAIQFFIRNFETDHGSREALRKRSADHLNANGTTIDTTTILNVLKEKQKNVFTARVIFVFYNELLLVNHSHVKIAKSFLVAVSNYNAVGDVMAICARVVLKIMEMAANGARGDRF</sequence>
<dbReference type="OrthoDB" id="5390831at2759"/>
<proteinExistence type="predicted"/>
<evidence type="ECO:0000313" key="1">
    <source>
        <dbReference type="EMBL" id="EPS41168.1"/>
    </source>
</evidence>
<dbReference type="OMA" id="CWNVNLQ"/>
<comment type="caution">
    <text evidence="1">The sequence shown here is derived from an EMBL/GenBank/DDBJ whole genome shotgun (WGS) entry which is preliminary data.</text>
</comment>
<reference evidence="2" key="2">
    <citation type="submission" date="2013-04" db="EMBL/GenBank/DDBJ databases">
        <title>Genomic mechanisms accounting for the adaptation to parasitism in nematode-trapping fungi.</title>
        <authorList>
            <person name="Ahren D.G."/>
        </authorList>
    </citation>
    <scope>NUCLEOTIDE SEQUENCE [LARGE SCALE GENOMIC DNA]</scope>
    <source>
        <strain evidence="2">CBS 200.50</strain>
    </source>
</reference>
<reference evidence="1 2" key="1">
    <citation type="journal article" date="2013" name="PLoS Genet.">
        <title>Genomic mechanisms accounting for the adaptation to parasitism in nematode-trapping fungi.</title>
        <authorList>
            <person name="Meerupati T."/>
            <person name="Andersson K.M."/>
            <person name="Friman E."/>
            <person name="Kumar D."/>
            <person name="Tunlid A."/>
            <person name="Ahren D."/>
        </authorList>
    </citation>
    <scope>NUCLEOTIDE SEQUENCE [LARGE SCALE GENOMIC DNA]</scope>
    <source>
        <strain evidence="1 2">CBS 200.50</strain>
    </source>
</reference>
<dbReference type="AlphaFoldDB" id="S8BNU0"/>
<dbReference type="EMBL" id="AQGS01000256">
    <property type="protein sequence ID" value="EPS41168.1"/>
    <property type="molecule type" value="Genomic_DNA"/>
</dbReference>
<dbReference type="Proteomes" id="UP000015100">
    <property type="component" value="Unassembled WGS sequence"/>
</dbReference>
<organism evidence="1 2">
    <name type="scientific">Dactylellina haptotyla (strain CBS 200.50)</name>
    <name type="common">Nematode-trapping fungus</name>
    <name type="synonym">Monacrosporium haptotylum</name>
    <dbReference type="NCBI Taxonomy" id="1284197"/>
    <lineage>
        <taxon>Eukaryota</taxon>
        <taxon>Fungi</taxon>
        <taxon>Dikarya</taxon>
        <taxon>Ascomycota</taxon>
        <taxon>Pezizomycotina</taxon>
        <taxon>Orbiliomycetes</taxon>
        <taxon>Orbiliales</taxon>
        <taxon>Orbiliaceae</taxon>
        <taxon>Dactylellina</taxon>
    </lineage>
</organism>
<protein>
    <submittedName>
        <fullName evidence="1">Uncharacterized protein</fullName>
    </submittedName>
</protein>
<dbReference type="HOGENOM" id="CLU_743983_0_0_1"/>
<evidence type="ECO:0000313" key="2">
    <source>
        <dbReference type="Proteomes" id="UP000015100"/>
    </source>
</evidence>